<name>A0A5P8WBG6_9NOSO</name>
<proteinExistence type="predicted"/>
<sequence length="61" mass="6929">MRNHILPLFLGLTATGTVFTSMTVEAVTFDYNRVKNISTRPIESNQILHFFEDQSQKVGIT</sequence>
<reference evidence="1 2" key="1">
    <citation type="submission" date="2019-10" db="EMBL/GenBank/DDBJ databases">
        <title>Genomic and transcriptomic insights into the perfect genentic adaptation of a filamentous nitrogen-fixing cyanobacterium to rice fields.</title>
        <authorList>
            <person name="Chen Z."/>
        </authorList>
    </citation>
    <scope>NUCLEOTIDE SEQUENCE [LARGE SCALE GENOMIC DNA]</scope>
    <source>
        <strain evidence="1">CCNUC1</strain>
    </source>
</reference>
<accession>A0A5P8WBG6</accession>
<dbReference type="Proteomes" id="UP000326678">
    <property type="component" value="Chromosome Gxm2"/>
</dbReference>
<dbReference type="KEGG" id="nsh:GXM_07622"/>
<evidence type="ECO:0000313" key="1">
    <source>
        <dbReference type="EMBL" id="QFS50128.1"/>
    </source>
</evidence>
<gene>
    <name evidence="1" type="ORF">GXM_07622</name>
</gene>
<evidence type="ECO:0000313" key="2">
    <source>
        <dbReference type="Proteomes" id="UP000326678"/>
    </source>
</evidence>
<organism evidence="1 2">
    <name type="scientific">Nostoc sphaeroides CCNUC1</name>
    <dbReference type="NCBI Taxonomy" id="2653204"/>
    <lineage>
        <taxon>Bacteria</taxon>
        <taxon>Bacillati</taxon>
        <taxon>Cyanobacteriota</taxon>
        <taxon>Cyanophyceae</taxon>
        <taxon>Nostocales</taxon>
        <taxon>Nostocaceae</taxon>
        <taxon>Nostoc</taxon>
    </lineage>
</organism>
<protein>
    <submittedName>
        <fullName evidence="1">PEP-CTERM sorting domain-containing protein</fullName>
    </submittedName>
</protein>
<dbReference type="RefSeq" id="WP_152591253.1">
    <property type="nucleotide sequence ID" value="NZ_CP045227.1"/>
</dbReference>
<dbReference type="EMBL" id="CP045227">
    <property type="protein sequence ID" value="QFS50128.1"/>
    <property type="molecule type" value="Genomic_DNA"/>
</dbReference>
<keyword evidence="2" id="KW-1185">Reference proteome</keyword>
<dbReference type="AlphaFoldDB" id="A0A5P8WBG6"/>